<dbReference type="EMBL" id="GGEC01069543">
    <property type="protein sequence ID" value="MBX50027.1"/>
    <property type="molecule type" value="Transcribed_RNA"/>
</dbReference>
<reference evidence="1" key="1">
    <citation type="submission" date="2018-02" db="EMBL/GenBank/DDBJ databases">
        <title>Rhizophora mucronata_Transcriptome.</title>
        <authorList>
            <person name="Meera S.P."/>
            <person name="Sreeshan A."/>
            <person name="Augustine A."/>
        </authorList>
    </citation>
    <scope>NUCLEOTIDE SEQUENCE</scope>
    <source>
        <tissue evidence="1">Leaf</tissue>
    </source>
</reference>
<name>A0A2P2P5N9_RHIMU</name>
<sequence>MDSTQIDELKVGNRTVGNFTKLLHLYPTFQGLSLQMKVVYMTN</sequence>
<organism evidence="1">
    <name type="scientific">Rhizophora mucronata</name>
    <name type="common">Asiatic mangrove</name>
    <dbReference type="NCBI Taxonomy" id="61149"/>
    <lineage>
        <taxon>Eukaryota</taxon>
        <taxon>Viridiplantae</taxon>
        <taxon>Streptophyta</taxon>
        <taxon>Embryophyta</taxon>
        <taxon>Tracheophyta</taxon>
        <taxon>Spermatophyta</taxon>
        <taxon>Magnoliopsida</taxon>
        <taxon>eudicotyledons</taxon>
        <taxon>Gunneridae</taxon>
        <taxon>Pentapetalae</taxon>
        <taxon>rosids</taxon>
        <taxon>fabids</taxon>
        <taxon>Malpighiales</taxon>
        <taxon>Rhizophoraceae</taxon>
        <taxon>Rhizophora</taxon>
    </lineage>
</organism>
<evidence type="ECO:0000313" key="1">
    <source>
        <dbReference type="EMBL" id="MBX50027.1"/>
    </source>
</evidence>
<dbReference type="AlphaFoldDB" id="A0A2P2P5N9"/>
<protein>
    <submittedName>
        <fullName evidence="1">Uncharacterized protein</fullName>
    </submittedName>
</protein>
<proteinExistence type="predicted"/>
<accession>A0A2P2P5N9</accession>